<dbReference type="EMBL" id="BMAC01000505">
    <property type="protein sequence ID" value="GFP97884.1"/>
    <property type="molecule type" value="Genomic_DNA"/>
</dbReference>
<evidence type="ECO:0000256" key="2">
    <source>
        <dbReference type="ARBA" id="ARBA00022490"/>
    </source>
</evidence>
<evidence type="ECO:0000256" key="1">
    <source>
        <dbReference type="ARBA" id="ARBA00004201"/>
    </source>
</evidence>
<dbReference type="PANTHER" id="PTHR21551:SF0">
    <property type="entry name" value="PROTEIN ASSOCIATED WITH TOPO II RELATED-1, ISOFORM A"/>
    <property type="match status" value="1"/>
</dbReference>
<sequence length="1513" mass="168086">MDGYGGGGYIQDASKLQDLTPFGANPTGGSGNAVFDASQYAFFGGDAVEEVELGGLEDEEDELAPVGFEEEEFQLDKEEGDVLVPLSDIDDLSSTFSKLNKVASGPTRAGVGRDWGSRESSSVSELAQDATFNNWYDQRAYDAETIQESKKWSSHPYSSSACFMEPNPLHRTSSYPEQQQFTNSQHQQNLHHQHSSEPILIPNSPFTSYPPLGGISQQASPNGPSNIPYRPQIAASNSQFQVSASLQLPHGLPVNSQIQNQWANQTSLYPGNHSGFPNSFSSRQKNGLMPPQMMPPQQPRMQQRPFQPSIGHLQSAQLLNPHLSPSPPNFDMPRSRQPMQRYPHHQGPDWPRFRSKYMSADEIENIHRTQLAATHSNDPYVEDYYHQAILARKSAGSKMRHHFCPTNLRDISSNKPRTSNEPHPFLQVDALGRVCFSSIRRPRPLLEVDSPKSSSNGGPESKFPEKPLEQEPMLAARVAIEEGIYILLEVDDIDRYLQFNQIPDGGAQLRHRRQFLLEALASSLQLVDPLGKNGGTVNLAPKDDFVFLRLVLLRKGKKLLSRYLELLLPGELSRVVCMAVCRNLRFLFGNVPADCELSTVTGNLAKNVSSCVNLMELKSLAACLASVVCSSDHPPLRPIGHSAGDGASVVLKSVLERATELLTGPHAADNCSVHNRAFWQASFDAFFGLLTKYCFSKYDSVLQSFVSQGSSDTVRSDVAKAISREMPVELLRVSLPHTSEQQRKLLLEFAQRSMPVTGFILEVKIILRGFEAIRKEIYRVQDSSKLQDLTPLGANPTGDTLFDASQYEFFGGDAVEEVELGGLEDEEDDVAPVGFEGEEFQLNKEEGDVLGGLSEIDDLSSTFSKLNKVASGPTSAGVTRDWGSRESSSAAELAQDADFSNWYNQRTFDAETTHESKKWSSHPYSSPTHFMEPNPLHRTSSYPEQQHQQQHPQQHQMLRHQHSSEPILIPNSPFTSYLPKQSSPNGRSANIPYHPQIAGPNSQIQLNALPHGLPRNLPINSQLQNQLANQSNFPKNFSPRQNGFPQMMPPQQTRMPHPFQILNPHLSPSQPNFDLLGLPDLRDQRGISLLRSRQPMPRHPHQGPNHRSRFRSKYMSPDELENIHRMQLAATHSNDPYVEDYYHQAILARKSAGAKLRHHFCPSNLQDGSSKSHSNTNEPHPFLQVDALGRVSFSSIRRPRPLLEVNSPNSPNNAESKYPEKPLEQEPMLAARVAIEDGIYLLLDVDDIDRFLQFNQLPDGGAQLKQRRQVLLEGLASSLQLVDPLGKNGGTVNLAPGDDFVFLRLVSLPKGKKLLLRYLEVLSPGELARVVCMAICRNLRFLFGNESSTVIGKLAETVSLCVRRMDLKSLSACLASVVCSAEHPPLRPIGYTSGDGASVILKSVLERATELLTDPRAAENCSVHHRAFWQASFDAFFGLLTKYCFNKYDSVVQSFVSQGSSDTVRSDVGKAISREMPVELLRASLPHTSEQQRKLLLEFAQRSMPVTGFGGSS</sequence>
<name>A0A830CNW5_9LAMI</name>
<dbReference type="GO" id="GO:0000290">
    <property type="term" value="P:deadenylation-dependent decapping of nuclear-transcribed mRNA"/>
    <property type="evidence" value="ECO:0007669"/>
    <property type="project" value="InterPro"/>
</dbReference>
<proteinExistence type="predicted"/>
<dbReference type="OrthoDB" id="74835at2759"/>
<gene>
    <name evidence="4" type="ORF">PHJA_001932500</name>
</gene>
<dbReference type="GO" id="GO:0000932">
    <property type="term" value="C:P-body"/>
    <property type="evidence" value="ECO:0007669"/>
    <property type="project" value="UniProtKB-SubCell"/>
</dbReference>
<feature type="region of interest" description="Disordered" evidence="3">
    <location>
        <begin position="911"/>
        <end position="962"/>
    </location>
</feature>
<feature type="region of interest" description="Disordered" evidence="3">
    <location>
        <begin position="269"/>
        <end position="305"/>
    </location>
</feature>
<feature type="compositionally biased region" description="Polar residues" evidence="3">
    <location>
        <begin position="269"/>
        <end position="285"/>
    </location>
</feature>
<reference evidence="4" key="1">
    <citation type="submission" date="2020-07" db="EMBL/GenBank/DDBJ databases">
        <title>Ethylene signaling mediates host invasion by parasitic plants.</title>
        <authorList>
            <person name="Yoshida S."/>
        </authorList>
    </citation>
    <scope>NUCLEOTIDE SEQUENCE</scope>
    <source>
        <strain evidence="4">Okayama</strain>
    </source>
</reference>
<comment type="subcellular location">
    <subcellularLocation>
        <location evidence="1">Cytoplasm</location>
        <location evidence="1">P-body</location>
    </subcellularLocation>
</comment>
<dbReference type="InterPro" id="IPR039900">
    <property type="entry name" value="Pat1-like"/>
</dbReference>
<comment type="caution">
    <text evidence="4">The sequence shown here is derived from an EMBL/GenBank/DDBJ whole genome shotgun (WGS) entry which is preliminary data.</text>
</comment>
<feature type="region of interest" description="Disordered" evidence="3">
    <location>
        <begin position="867"/>
        <end position="889"/>
    </location>
</feature>
<feature type="compositionally biased region" description="Low complexity" evidence="3">
    <location>
        <begin position="178"/>
        <end position="190"/>
    </location>
</feature>
<feature type="region of interest" description="Disordered" evidence="3">
    <location>
        <begin position="169"/>
        <end position="204"/>
    </location>
</feature>
<evidence type="ECO:0000313" key="5">
    <source>
        <dbReference type="Proteomes" id="UP000653305"/>
    </source>
</evidence>
<dbReference type="GO" id="GO:0003723">
    <property type="term" value="F:RNA binding"/>
    <property type="evidence" value="ECO:0007669"/>
    <property type="project" value="TreeGrafter"/>
</dbReference>
<feature type="region of interest" description="Disordered" evidence="3">
    <location>
        <begin position="319"/>
        <end position="350"/>
    </location>
</feature>
<feature type="compositionally biased region" description="Polar residues" evidence="3">
    <location>
        <begin position="1206"/>
        <end position="1215"/>
    </location>
</feature>
<feature type="compositionally biased region" description="Low complexity" evidence="3">
    <location>
        <begin position="945"/>
        <end position="956"/>
    </location>
</feature>
<keyword evidence="5" id="KW-1185">Reference proteome</keyword>
<evidence type="ECO:0000313" key="4">
    <source>
        <dbReference type="EMBL" id="GFP97884.1"/>
    </source>
</evidence>
<feature type="region of interest" description="Disordered" evidence="3">
    <location>
        <begin position="446"/>
        <end position="468"/>
    </location>
</feature>
<dbReference type="GO" id="GO:0033962">
    <property type="term" value="P:P-body assembly"/>
    <property type="evidence" value="ECO:0007669"/>
    <property type="project" value="TreeGrafter"/>
</dbReference>
<feature type="region of interest" description="Disordered" evidence="3">
    <location>
        <begin position="1201"/>
        <end position="1221"/>
    </location>
</feature>
<keyword evidence="2" id="KW-0963">Cytoplasm</keyword>
<dbReference type="PANTHER" id="PTHR21551">
    <property type="entry name" value="TOPOISOMERASE II-ASSOCIATED PROTEIN PAT1"/>
    <property type="match status" value="1"/>
</dbReference>
<evidence type="ECO:0000256" key="3">
    <source>
        <dbReference type="SAM" id="MobiDB-lite"/>
    </source>
</evidence>
<organism evidence="4 5">
    <name type="scientific">Phtheirospermum japonicum</name>
    <dbReference type="NCBI Taxonomy" id="374723"/>
    <lineage>
        <taxon>Eukaryota</taxon>
        <taxon>Viridiplantae</taxon>
        <taxon>Streptophyta</taxon>
        <taxon>Embryophyta</taxon>
        <taxon>Tracheophyta</taxon>
        <taxon>Spermatophyta</taxon>
        <taxon>Magnoliopsida</taxon>
        <taxon>eudicotyledons</taxon>
        <taxon>Gunneridae</taxon>
        <taxon>Pentapetalae</taxon>
        <taxon>asterids</taxon>
        <taxon>lamiids</taxon>
        <taxon>Lamiales</taxon>
        <taxon>Orobanchaceae</taxon>
        <taxon>Orobanchaceae incertae sedis</taxon>
        <taxon>Phtheirospermum</taxon>
    </lineage>
</organism>
<accession>A0A830CNW5</accession>
<dbReference type="Proteomes" id="UP000653305">
    <property type="component" value="Unassembled WGS sequence"/>
</dbReference>
<protein>
    <submittedName>
        <fullName evidence="4">Protein pat1 homolog 1</fullName>
    </submittedName>
</protein>